<keyword evidence="4" id="KW-1185">Reference proteome</keyword>
<name>A0AA35JWA1_9SAUR</name>
<feature type="region of interest" description="Disordered" evidence="1">
    <location>
        <begin position="20"/>
        <end position="47"/>
    </location>
</feature>
<evidence type="ECO:0000256" key="1">
    <source>
        <dbReference type="SAM" id="MobiDB-lite"/>
    </source>
</evidence>
<accession>A0AA35JWA1</accession>
<protein>
    <submittedName>
        <fullName evidence="3">Uncharacterized protein</fullName>
    </submittedName>
</protein>
<evidence type="ECO:0000313" key="3">
    <source>
        <dbReference type="EMBL" id="CAI5766846.1"/>
    </source>
</evidence>
<feature type="chain" id="PRO_5041229992" evidence="2">
    <location>
        <begin position="24"/>
        <end position="235"/>
    </location>
</feature>
<feature type="compositionally biased region" description="Basic and acidic residues" evidence="1">
    <location>
        <begin position="189"/>
        <end position="207"/>
    </location>
</feature>
<evidence type="ECO:0000256" key="2">
    <source>
        <dbReference type="SAM" id="SignalP"/>
    </source>
</evidence>
<proteinExistence type="predicted"/>
<dbReference type="AlphaFoldDB" id="A0AA35JWA1"/>
<keyword evidence="2" id="KW-0732">Signal</keyword>
<reference evidence="3" key="1">
    <citation type="submission" date="2022-12" db="EMBL/GenBank/DDBJ databases">
        <authorList>
            <person name="Alioto T."/>
            <person name="Alioto T."/>
            <person name="Gomez Garrido J."/>
        </authorList>
    </citation>
    <scope>NUCLEOTIDE SEQUENCE</scope>
</reference>
<dbReference type="Proteomes" id="UP001178461">
    <property type="component" value="Chromosome 2"/>
</dbReference>
<feature type="region of interest" description="Disordered" evidence="1">
    <location>
        <begin position="97"/>
        <end position="207"/>
    </location>
</feature>
<organism evidence="3 4">
    <name type="scientific">Podarcis lilfordi</name>
    <name type="common">Lilford's wall lizard</name>
    <dbReference type="NCBI Taxonomy" id="74358"/>
    <lineage>
        <taxon>Eukaryota</taxon>
        <taxon>Metazoa</taxon>
        <taxon>Chordata</taxon>
        <taxon>Craniata</taxon>
        <taxon>Vertebrata</taxon>
        <taxon>Euteleostomi</taxon>
        <taxon>Lepidosauria</taxon>
        <taxon>Squamata</taxon>
        <taxon>Bifurcata</taxon>
        <taxon>Unidentata</taxon>
        <taxon>Episquamata</taxon>
        <taxon>Laterata</taxon>
        <taxon>Lacertibaenia</taxon>
        <taxon>Lacertidae</taxon>
        <taxon>Podarcis</taxon>
    </lineage>
</organism>
<dbReference type="EMBL" id="OX395127">
    <property type="protein sequence ID" value="CAI5766846.1"/>
    <property type="molecule type" value="Genomic_DNA"/>
</dbReference>
<feature type="signal peptide" evidence="2">
    <location>
        <begin position="1"/>
        <end position="23"/>
    </location>
</feature>
<sequence>MMMMMKMTTIVCSLAGIAPEAGGRRRRPRSAPKSPSLGSPEKEGSLRNNRIDWSGGGFCCGGGGGGALGYLKCHFPVTRERAGSCLPACLAGCWRERERKTRRQSQTRAQQPQRAGGGARPGPGSALSICIASQLPRPRRGSPMGGEELRGASRGGPGGHAPLISIAPPPRLAGKRPEKVASQGARAAGGEEKEGRGKGDRIGLGRGRIGVERRKCRRRAARWLSGSSLVVLFLF</sequence>
<gene>
    <name evidence="3" type="ORF">PODLI_1B012312</name>
</gene>
<evidence type="ECO:0000313" key="4">
    <source>
        <dbReference type="Proteomes" id="UP001178461"/>
    </source>
</evidence>